<feature type="transmembrane region" description="Helical" evidence="6">
    <location>
        <begin position="318"/>
        <end position="335"/>
    </location>
</feature>
<organism evidence="7">
    <name type="scientific">freshwater metagenome</name>
    <dbReference type="NCBI Taxonomy" id="449393"/>
    <lineage>
        <taxon>unclassified sequences</taxon>
        <taxon>metagenomes</taxon>
        <taxon>ecological metagenomes</taxon>
    </lineage>
</organism>
<reference evidence="7" key="1">
    <citation type="submission" date="2020-05" db="EMBL/GenBank/DDBJ databases">
        <authorList>
            <person name="Chiriac C."/>
            <person name="Salcher M."/>
            <person name="Ghai R."/>
            <person name="Kavagutti S V."/>
        </authorList>
    </citation>
    <scope>NUCLEOTIDE SEQUENCE</scope>
</reference>
<evidence type="ECO:0000256" key="3">
    <source>
        <dbReference type="ARBA" id="ARBA00022692"/>
    </source>
</evidence>
<dbReference type="Gene3D" id="1.20.1250.20">
    <property type="entry name" value="MFS general substrate transporter like domains"/>
    <property type="match status" value="1"/>
</dbReference>
<dbReference type="GO" id="GO:0005886">
    <property type="term" value="C:plasma membrane"/>
    <property type="evidence" value="ECO:0007669"/>
    <property type="project" value="UniProtKB-SubCell"/>
</dbReference>
<keyword evidence="4 6" id="KW-1133">Transmembrane helix</keyword>
<sequence length="428" mass="45978">MKRRGFFSLAWVALRDLFDQNTSFGRLAAVHVGMMAGDTLVTVSLAGSLFFSVSPTEAKSKVLAYLMLTFAPFAVVSPILGPLIDRSVNGRRIIVAVSGLSRVLLCWMMSRHLDSWLLFPEAFAVLVASKLYVVTRGTLVPEMARTDQLSQRTDSLDESGWPSTNRPVTSNKGFAGFNAQLTLLGTGAGLIMGAFGAAILKALNAASVLQFAALVFLFAGLASLRLHKASPLRQRTTATAWELAHDGVDHVEVTWGLTAMAILRFAIGFLGFLLVFGLRHQQASLTWYAWALAMTGLGSLIGLAIVTRFHGTREDATLLAWSHIVLALVAGYLAWNPSLVGQVLLSGVIGLVGAVAQPSFDSITQQHVAPGHQGRTFAKFAVRQQLLWVVGAIIPVAVAMEFTIGDGVIAVICLVTGLVYGLGRRYVR</sequence>
<keyword evidence="5 6" id="KW-0472">Membrane</keyword>
<protein>
    <submittedName>
        <fullName evidence="7">Unannotated protein</fullName>
    </submittedName>
</protein>
<feature type="transmembrane region" description="Helical" evidence="6">
    <location>
        <begin position="27"/>
        <end position="50"/>
    </location>
</feature>
<feature type="transmembrane region" description="Helical" evidence="6">
    <location>
        <begin position="341"/>
        <end position="360"/>
    </location>
</feature>
<feature type="transmembrane region" description="Helical" evidence="6">
    <location>
        <begin position="253"/>
        <end position="275"/>
    </location>
</feature>
<feature type="transmembrane region" description="Helical" evidence="6">
    <location>
        <begin position="287"/>
        <end position="306"/>
    </location>
</feature>
<feature type="transmembrane region" description="Helical" evidence="6">
    <location>
        <begin position="206"/>
        <end position="226"/>
    </location>
</feature>
<keyword evidence="3 6" id="KW-0812">Transmembrane</keyword>
<feature type="transmembrane region" description="Helical" evidence="6">
    <location>
        <begin position="181"/>
        <end position="200"/>
    </location>
</feature>
<feature type="transmembrane region" description="Helical" evidence="6">
    <location>
        <begin position="62"/>
        <end position="81"/>
    </location>
</feature>
<dbReference type="AlphaFoldDB" id="A0A6J6X1H6"/>
<dbReference type="SUPFAM" id="SSF103473">
    <property type="entry name" value="MFS general substrate transporter"/>
    <property type="match status" value="1"/>
</dbReference>
<accession>A0A6J6X1H6</accession>
<proteinExistence type="predicted"/>
<evidence type="ECO:0000256" key="6">
    <source>
        <dbReference type="SAM" id="Phobius"/>
    </source>
</evidence>
<feature type="transmembrane region" description="Helical" evidence="6">
    <location>
        <begin position="404"/>
        <end position="423"/>
    </location>
</feature>
<evidence type="ECO:0000256" key="5">
    <source>
        <dbReference type="ARBA" id="ARBA00023136"/>
    </source>
</evidence>
<dbReference type="EMBL" id="CAFAAB010000134">
    <property type="protein sequence ID" value="CAB4789925.1"/>
    <property type="molecule type" value="Genomic_DNA"/>
</dbReference>
<dbReference type="InterPro" id="IPR036259">
    <property type="entry name" value="MFS_trans_sf"/>
</dbReference>
<evidence type="ECO:0000256" key="4">
    <source>
        <dbReference type="ARBA" id="ARBA00022989"/>
    </source>
</evidence>
<evidence type="ECO:0000256" key="2">
    <source>
        <dbReference type="ARBA" id="ARBA00022475"/>
    </source>
</evidence>
<keyword evidence="2" id="KW-1003">Cell membrane</keyword>
<comment type="subcellular location">
    <subcellularLocation>
        <location evidence="1">Cell membrane</location>
        <topology evidence="1">Multi-pass membrane protein</topology>
    </subcellularLocation>
</comment>
<evidence type="ECO:0000313" key="7">
    <source>
        <dbReference type="EMBL" id="CAB4789925.1"/>
    </source>
</evidence>
<feature type="transmembrane region" description="Helical" evidence="6">
    <location>
        <begin position="380"/>
        <end position="398"/>
    </location>
</feature>
<dbReference type="PANTHER" id="PTHR23513:SF6">
    <property type="entry name" value="MAJOR FACILITATOR SUPERFAMILY ASSOCIATED DOMAIN-CONTAINING PROTEIN"/>
    <property type="match status" value="1"/>
</dbReference>
<dbReference type="PANTHER" id="PTHR23513">
    <property type="entry name" value="INTEGRAL MEMBRANE EFFLUX PROTEIN-RELATED"/>
    <property type="match status" value="1"/>
</dbReference>
<evidence type="ECO:0000256" key="1">
    <source>
        <dbReference type="ARBA" id="ARBA00004651"/>
    </source>
</evidence>
<gene>
    <name evidence="7" type="ORF">UFOPK2958_01098</name>
</gene>
<name>A0A6J6X1H6_9ZZZZ</name>